<dbReference type="GO" id="GO:0004114">
    <property type="term" value="F:3',5'-cyclic-nucleotide phosphodiesterase activity"/>
    <property type="evidence" value="ECO:0007669"/>
    <property type="project" value="InterPro"/>
</dbReference>
<dbReference type="InParanoid" id="C1EF46"/>
<dbReference type="Pfam" id="PF00233">
    <property type="entry name" value="PDEase_I"/>
    <property type="match status" value="1"/>
</dbReference>
<dbReference type="CDD" id="cd00077">
    <property type="entry name" value="HDc"/>
    <property type="match status" value="1"/>
</dbReference>
<dbReference type="InterPro" id="IPR036971">
    <property type="entry name" value="PDEase_catalytic_dom_sf"/>
</dbReference>
<dbReference type="Proteomes" id="UP000002009">
    <property type="component" value="Chromosome 13"/>
</dbReference>
<accession>C1EF46</accession>
<dbReference type="GeneID" id="8248701"/>
<keyword evidence="3" id="KW-0812">Transmembrane</keyword>
<dbReference type="InterPro" id="IPR002073">
    <property type="entry name" value="PDEase_catalytic_dom"/>
</dbReference>
<dbReference type="InterPro" id="IPR003607">
    <property type="entry name" value="HD/PDEase_dom"/>
</dbReference>
<evidence type="ECO:0000256" key="1">
    <source>
        <dbReference type="ARBA" id="ARBA00022723"/>
    </source>
</evidence>
<dbReference type="RefSeq" id="XP_002505772.1">
    <property type="nucleotide sequence ID" value="XM_002505726.1"/>
</dbReference>
<keyword evidence="2" id="KW-0378">Hydrolase</keyword>
<keyword evidence="3" id="KW-0472">Membrane</keyword>
<evidence type="ECO:0000256" key="2">
    <source>
        <dbReference type="ARBA" id="ARBA00022801"/>
    </source>
</evidence>
<feature type="transmembrane region" description="Helical" evidence="3">
    <location>
        <begin position="532"/>
        <end position="557"/>
    </location>
</feature>
<proteinExistence type="predicted"/>
<keyword evidence="3" id="KW-1133">Transmembrane helix</keyword>
<keyword evidence="6" id="KW-1185">Reference proteome</keyword>
<feature type="transmembrane region" description="Helical" evidence="3">
    <location>
        <begin position="449"/>
        <end position="472"/>
    </location>
</feature>
<dbReference type="PANTHER" id="PTHR11347">
    <property type="entry name" value="CYCLIC NUCLEOTIDE PHOSPHODIESTERASE"/>
    <property type="match status" value="1"/>
</dbReference>
<dbReference type="SUPFAM" id="SSF109604">
    <property type="entry name" value="HD-domain/PDEase-like"/>
    <property type="match status" value="1"/>
</dbReference>
<dbReference type="GO" id="GO:0046872">
    <property type="term" value="F:metal ion binding"/>
    <property type="evidence" value="ECO:0007669"/>
    <property type="project" value="UniProtKB-KW"/>
</dbReference>
<evidence type="ECO:0000259" key="4">
    <source>
        <dbReference type="PROSITE" id="PS51845"/>
    </source>
</evidence>
<gene>
    <name evidence="5" type="ORF">MICPUN_63660</name>
</gene>
<dbReference type="OrthoDB" id="539468at2759"/>
<feature type="transmembrane region" description="Helical" evidence="3">
    <location>
        <begin position="396"/>
        <end position="417"/>
    </location>
</feature>
<evidence type="ECO:0000313" key="5">
    <source>
        <dbReference type="EMBL" id="ACO67030.1"/>
    </source>
</evidence>
<evidence type="ECO:0000256" key="3">
    <source>
        <dbReference type="SAM" id="Phobius"/>
    </source>
</evidence>
<evidence type="ECO:0000313" key="6">
    <source>
        <dbReference type="Proteomes" id="UP000002009"/>
    </source>
</evidence>
<dbReference type="AlphaFoldDB" id="C1EF46"/>
<dbReference type="eggNOG" id="KOG3689">
    <property type="taxonomic scope" value="Eukaryota"/>
</dbReference>
<keyword evidence="1" id="KW-0479">Metal-binding</keyword>
<dbReference type="PROSITE" id="PS51845">
    <property type="entry name" value="PDEASE_I_2"/>
    <property type="match status" value="1"/>
</dbReference>
<organism evidence="5 6">
    <name type="scientific">Micromonas commoda (strain RCC299 / NOUM17 / CCMP2709)</name>
    <name type="common">Picoplanktonic green alga</name>
    <dbReference type="NCBI Taxonomy" id="296587"/>
    <lineage>
        <taxon>Eukaryota</taxon>
        <taxon>Viridiplantae</taxon>
        <taxon>Chlorophyta</taxon>
        <taxon>Mamiellophyceae</taxon>
        <taxon>Mamiellales</taxon>
        <taxon>Mamiellaceae</taxon>
        <taxon>Micromonas</taxon>
    </lineage>
</organism>
<dbReference type="KEGG" id="mis:MICPUN_63660"/>
<dbReference type="EMBL" id="CP001331">
    <property type="protein sequence ID" value="ACO67030.1"/>
    <property type="molecule type" value="Genomic_DNA"/>
</dbReference>
<dbReference type="GO" id="GO:0007165">
    <property type="term" value="P:signal transduction"/>
    <property type="evidence" value="ECO:0007669"/>
    <property type="project" value="InterPro"/>
</dbReference>
<sequence>MEHPYDPWDFPGAPRVNDQNRHNPYNGYHGNELEFVETCLAIFHEAGLLTHFGIEDGLARRFFANMYASYGAMPYHCALHGQEVLAAAHCLTREIVECGHGPFTKLEILALYVAALGHDAGHFGVNNAYLQNSRHALYKLYTESTLEHYHAQILAQTVTHPADGIATCIPEAGGARADFFRLLEDIVLATDMSRHKHLVGEFQWWVEELAGGSVGAGVFLRQGDSARGSDGERAGGASSGGITELLRFGGERADRAPALVRARRLDTERREMLLIICMKCADLSGLVMDLPRADFWGYRIMMENLKQGEREMRERVEQTTPTTREGALANYFAHQAGFLEHVVLPMFDTLTLFTSGRFRKKVLALGSENLAAWRKGHGEAMMTRAKMQREAALTRHLMRCCAGFLMVVVFIISRGMLLRKTMNEMAGEFRGSANPYAAQALDDLAVLRFVFRWIALVFGFLAACCLTLASPIVGARCSASCREAVINVFFVVQVVVRYSMNVLRYATVKSMTRAGMFDIVGDPFVRKSAAQLYLNGVGVTNNHVVTPCLFTLIYYIGLPYYSPGVHWFMHCTNVALRFVLDHNLKVNEADTSMLGLVWRMEDVTRGWLTMLAFPLALAVFDRRGFWALMPRPVKKQFSRMRRWQYTRRVRARADGGIRGKSHDA</sequence>
<dbReference type="Gene3D" id="1.10.1300.10">
    <property type="entry name" value="3'5'-cyclic nucleotide phosphodiesterase, catalytic domain"/>
    <property type="match status" value="1"/>
</dbReference>
<protein>
    <recommendedName>
        <fullName evidence="4">PDEase domain-containing protein</fullName>
    </recommendedName>
</protein>
<name>C1EF46_MICCC</name>
<dbReference type="STRING" id="296587.C1EF46"/>
<feature type="transmembrane region" description="Helical" evidence="3">
    <location>
        <begin position="484"/>
        <end position="503"/>
    </location>
</feature>
<feature type="transmembrane region" description="Helical" evidence="3">
    <location>
        <begin position="603"/>
        <end position="620"/>
    </location>
</feature>
<reference evidence="5 6" key="1">
    <citation type="journal article" date="2009" name="Science">
        <title>Green evolution and dynamic adaptations revealed by genomes of the marine picoeukaryotes Micromonas.</title>
        <authorList>
            <person name="Worden A.Z."/>
            <person name="Lee J.H."/>
            <person name="Mock T."/>
            <person name="Rouze P."/>
            <person name="Simmons M.P."/>
            <person name="Aerts A.L."/>
            <person name="Allen A.E."/>
            <person name="Cuvelier M.L."/>
            <person name="Derelle E."/>
            <person name="Everett M.V."/>
            <person name="Foulon E."/>
            <person name="Grimwood J."/>
            <person name="Gundlach H."/>
            <person name="Henrissat B."/>
            <person name="Napoli C."/>
            <person name="McDonald S.M."/>
            <person name="Parker M.S."/>
            <person name="Rombauts S."/>
            <person name="Salamov A."/>
            <person name="Von Dassow P."/>
            <person name="Badger J.H."/>
            <person name="Coutinho P.M."/>
            <person name="Demir E."/>
            <person name="Dubchak I."/>
            <person name="Gentemann C."/>
            <person name="Eikrem W."/>
            <person name="Gready J.E."/>
            <person name="John U."/>
            <person name="Lanier W."/>
            <person name="Lindquist E.A."/>
            <person name="Lucas S."/>
            <person name="Mayer K.F."/>
            <person name="Moreau H."/>
            <person name="Not F."/>
            <person name="Otillar R."/>
            <person name="Panaud O."/>
            <person name="Pangilinan J."/>
            <person name="Paulsen I."/>
            <person name="Piegu B."/>
            <person name="Poliakov A."/>
            <person name="Robbens S."/>
            <person name="Schmutz J."/>
            <person name="Toulza E."/>
            <person name="Wyss T."/>
            <person name="Zelensky A."/>
            <person name="Zhou K."/>
            <person name="Armbrust E.V."/>
            <person name="Bhattacharya D."/>
            <person name="Goodenough U.W."/>
            <person name="Van de Peer Y."/>
            <person name="Grigoriev I.V."/>
        </authorList>
    </citation>
    <scope>NUCLEOTIDE SEQUENCE [LARGE SCALE GENOMIC DNA]</scope>
    <source>
        <strain evidence="6">RCC299 / NOUM17</strain>
    </source>
</reference>
<feature type="domain" description="PDEase" evidence="4">
    <location>
        <begin position="1"/>
        <end position="380"/>
    </location>
</feature>